<feature type="domain" description="Peptidoglycan binding-like" evidence="1">
    <location>
        <begin position="211"/>
        <end position="262"/>
    </location>
</feature>
<dbReference type="InterPro" id="IPR036365">
    <property type="entry name" value="PGBD-like_sf"/>
</dbReference>
<proteinExistence type="predicted"/>
<protein>
    <recommendedName>
        <fullName evidence="1">Peptidoglycan binding-like domain-containing protein</fullName>
    </recommendedName>
</protein>
<dbReference type="SUPFAM" id="SSF47090">
    <property type="entry name" value="PGBD-like"/>
    <property type="match status" value="2"/>
</dbReference>
<name>A0A1W9HQG4_9HYPH</name>
<organism evidence="2 3">
    <name type="scientific">Candidatus Raskinella chloraquaticus</name>
    <dbReference type="NCBI Taxonomy" id="1951219"/>
    <lineage>
        <taxon>Bacteria</taxon>
        <taxon>Pseudomonadati</taxon>
        <taxon>Pseudomonadota</taxon>
        <taxon>Alphaproteobacteria</taxon>
        <taxon>Hyphomicrobiales</taxon>
        <taxon>Phreatobacteraceae</taxon>
        <taxon>Candidatus Raskinella</taxon>
    </lineage>
</organism>
<evidence type="ECO:0000259" key="1">
    <source>
        <dbReference type="Pfam" id="PF01471"/>
    </source>
</evidence>
<evidence type="ECO:0000313" key="2">
    <source>
        <dbReference type="EMBL" id="OQW49718.1"/>
    </source>
</evidence>
<reference evidence="2 3" key="1">
    <citation type="journal article" date="2017" name="Water Res.">
        <title>Comammox in drinking water systems.</title>
        <authorList>
            <person name="Wang Y."/>
            <person name="Ma L."/>
            <person name="Mao Y."/>
            <person name="Jiang X."/>
            <person name="Xia Y."/>
            <person name="Yu K."/>
            <person name="Li B."/>
            <person name="Zhang T."/>
        </authorList>
    </citation>
    <scope>NUCLEOTIDE SEQUENCE [LARGE SCALE GENOMIC DNA]</scope>
    <source>
        <strain evidence="2">SG_bin8</strain>
    </source>
</reference>
<dbReference type="Proteomes" id="UP000192872">
    <property type="component" value="Unassembled WGS sequence"/>
</dbReference>
<feature type="domain" description="Peptidoglycan binding-like" evidence="1">
    <location>
        <begin position="141"/>
        <end position="192"/>
    </location>
</feature>
<dbReference type="STRING" id="1827387.A4S15_03150"/>
<dbReference type="Gene3D" id="1.10.101.10">
    <property type="entry name" value="PGBD-like superfamily/PGBD"/>
    <property type="match status" value="2"/>
</dbReference>
<dbReference type="RefSeq" id="WP_376799942.1">
    <property type="nucleotide sequence ID" value="NZ_DBNB01000008.1"/>
</dbReference>
<sequence>MRDFEFVLDQPIIALPRKSPRLPAPPRRRAAMDIIAGGAAICWRLAREGARLALSHKLASIFMLAFGWAGIVAGSNFLSQGKAHPRPLFAGVESQKARPATQVREGDIDDVINALAGLDPAGRHPVSAAAEKTSDVRSRYSAVQSELARIGMYGGAIDGVIGVRTEAAIRDYQQRAGLPVTGKATPALLQRLQREPRVPTQSTLDTRIDAPTITAVQKRLGDMAYYQGRVNGKMSQDTRTAVEKFQRDRAIKVSGDIDQPLLRELSKIGGPLR</sequence>
<accession>A0A1W9HQG4</accession>
<dbReference type="AlphaFoldDB" id="A0A1W9HQG4"/>
<dbReference type="InterPro" id="IPR002477">
    <property type="entry name" value="Peptidoglycan-bd-like"/>
</dbReference>
<dbReference type="EMBL" id="LWDL01000031">
    <property type="protein sequence ID" value="OQW49718.1"/>
    <property type="molecule type" value="Genomic_DNA"/>
</dbReference>
<comment type="caution">
    <text evidence="2">The sequence shown here is derived from an EMBL/GenBank/DDBJ whole genome shotgun (WGS) entry which is preliminary data.</text>
</comment>
<dbReference type="InterPro" id="IPR036366">
    <property type="entry name" value="PGBDSf"/>
</dbReference>
<evidence type="ECO:0000313" key="3">
    <source>
        <dbReference type="Proteomes" id="UP000192872"/>
    </source>
</evidence>
<dbReference type="Pfam" id="PF01471">
    <property type="entry name" value="PG_binding_1"/>
    <property type="match status" value="2"/>
</dbReference>
<gene>
    <name evidence="2" type="ORF">A4S15_03150</name>
</gene>